<accession>A0A7Y9E3N1</accession>
<feature type="transmembrane region" description="Helical" evidence="1">
    <location>
        <begin position="21"/>
        <end position="42"/>
    </location>
</feature>
<protein>
    <submittedName>
        <fullName evidence="2">Uncharacterized protein</fullName>
    </submittedName>
</protein>
<keyword evidence="1" id="KW-0472">Membrane</keyword>
<name>A0A7Y9E3N1_9ACTN</name>
<reference evidence="2 3" key="1">
    <citation type="submission" date="2020-07" db="EMBL/GenBank/DDBJ databases">
        <title>Sequencing the genomes of 1000 actinobacteria strains.</title>
        <authorList>
            <person name="Klenk H.-P."/>
        </authorList>
    </citation>
    <scope>NUCLEOTIDE SEQUENCE [LARGE SCALE GENOMIC DNA]</scope>
    <source>
        <strain evidence="2 3">DSM 21350</strain>
    </source>
</reference>
<keyword evidence="1" id="KW-1133">Transmembrane helix</keyword>
<dbReference type="RefSeq" id="WP_179662341.1">
    <property type="nucleotide sequence ID" value="NZ_JACCBG010000001.1"/>
</dbReference>
<organism evidence="2 3">
    <name type="scientific">Nocardioides panaciterrulae</name>
    <dbReference type="NCBI Taxonomy" id="661492"/>
    <lineage>
        <taxon>Bacteria</taxon>
        <taxon>Bacillati</taxon>
        <taxon>Actinomycetota</taxon>
        <taxon>Actinomycetes</taxon>
        <taxon>Propionibacteriales</taxon>
        <taxon>Nocardioidaceae</taxon>
        <taxon>Nocardioides</taxon>
    </lineage>
</organism>
<proteinExistence type="predicted"/>
<evidence type="ECO:0000313" key="3">
    <source>
        <dbReference type="Proteomes" id="UP000535511"/>
    </source>
</evidence>
<evidence type="ECO:0000313" key="2">
    <source>
        <dbReference type="EMBL" id="NYD40455.1"/>
    </source>
</evidence>
<gene>
    <name evidence="2" type="ORF">BJZ21_000538</name>
</gene>
<dbReference type="AlphaFoldDB" id="A0A7Y9E3N1"/>
<evidence type="ECO:0000256" key="1">
    <source>
        <dbReference type="SAM" id="Phobius"/>
    </source>
</evidence>
<sequence length="228" mass="24020">MPTTRTRQTRRTCRADGGPGGLALAAIAALITGLIAGVLVGGSGPASGAAPDRPAGATRVVRLSPVTGDGALKPGWRVATRRSGGTCSRGSEALGAGAYRCFAGNTVFDPCWAQHDGHHVVCAASPWRRVLARVRARHLHPAPGPTPNVWGIRLASGRECTFLQGASSVHHGERISYACGGRLYLYGEPDRSTARWTIGAVTYRHGHWRHDHPVRIARAVLGRPSPAP</sequence>
<dbReference type="EMBL" id="JACCBG010000001">
    <property type="protein sequence ID" value="NYD40455.1"/>
    <property type="molecule type" value="Genomic_DNA"/>
</dbReference>
<comment type="caution">
    <text evidence="2">The sequence shown here is derived from an EMBL/GenBank/DDBJ whole genome shotgun (WGS) entry which is preliminary data.</text>
</comment>
<keyword evidence="3" id="KW-1185">Reference proteome</keyword>
<keyword evidence="1" id="KW-0812">Transmembrane</keyword>
<dbReference type="Proteomes" id="UP000535511">
    <property type="component" value="Unassembled WGS sequence"/>
</dbReference>